<feature type="signal peptide" evidence="1">
    <location>
        <begin position="1"/>
        <end position="23"/>
    </location>
</feature>
<keyword evidence="1" id="KW-0732">Signal</keyword>
<feature type="chain" id="PRO_5040871179" evidence="1">
    <location>
        <begin position="24"/>
        <end position="194"/>
    </location>
</feature>
<proteinExistence type="predicted"/>
<comment type="caution">
    <text evidence="2">The sequence shown here is derived from an EMBL/GenBank/DDBJ whole genome shotgun (WGS) entry which is preliminary data.</text>
</comment>
<accession>A0A9X2HPN1</accession>
<evidence type="ECO:0000313" key="3">
    <source>
        <dbReference type="Proteomes" id="UP001139451"/>
    </source>
</evidence>
<dbReference type="AlphaFoldDB" id="A0A9X2HPN1"/>
<gene>
    <name evidence="2" type="ORF">M9978_07310</name>
</gene>
<protein>
    <submittedName>
        <fullName evidence="2">Uncharacterized protein</fullName>
    </submittedName>
</protein>
<dbReference type="RefSeq" id="WP_254292346.1">
    <property type="nucleotide sequence ID" value="NZ_JAMLDX010000004.1"/>
</dbReference>
<keyword evidence="3" id="KW-1185">Reference proteome</keyword>
<reference evidence="2" key="1">
    <citation type="submission" date="2022-05" db="EMBL/GenBank/DDBJ databases">
        <title>Sphingomonas sp. strain MG17 Genome sequencing and assembly.</title>
        <authorList>
            <person name="Kim I."/>
        </authorList>
    </citation>
    <scope>NUCLEOTIDE SEQUENCE</scope>
    <source>
        <strain evidence="2">MG17</strain>
    </source>
</reference>
<organism evidence="2 3">
    <name type="scientific">Sphingomonas tagetis</name>
    <dbReference type="NCBI Taxonomy" id="2949092"/>
    <lineage>
        <taxon>Bacteria</taxon>
        <taxon>Pseudomonadati</taxon>
        <taxon>Pseudomonadota</taxon>
        <taxon>Alphaproteobacteria</taxon>
        <taxon>Sphingomonadales</taxon>
        <taxon>Sphingomonadaceae</taxon>
        <taxon>Sphingomonas</taxon>
    </lineage>
</organism>
<evidence type="ECO:0000256" key="1">
    <source>
        <dbReference type="SAM" id="SignalP"/>
    </source>
</evidence>
<evidence type="ECO:0000313" key="2">
    <source>
        <dbReference type="EMBL" id="MCP3730235.1"/>
    </source>
</evidence>
<sequence length="194" mass="21006">MIRKLIVLLASAVLIGFAAGPLAAVAAHAAMASSDEPGSIFAAGRLLDTMGEQNAEFMLRTSILLDYSGIEECGYSFDQLFEGKGGMDRYFSLELIHRAGAAHRRSLLRERQASHLTNALTPFQINFLNGCIRETVAARICGKYAQAKLAGPISPDPAYRNMRANAHDTGRQARCRFLDGVAARAKLPLADQPK</sequence>
<dbReference type="Proteomes" id="UP001139451">
    <property type="component" value="Unassembled WGS sequence"/>
</dbReference>
<dbReference type="EMBL" id="JAMLDX010000004">
    <property type="protein sequence ID" value="MCP3730235.1"/>
    <property type="molecule type" value="Genomic_DNA"/>
</dbReference>
<name>A0A9X2HPN1_9SPHN</name>